<dbReference type="Pfam" id="PF00053">
    <property type="entry name" value="EGF_laminin"/>
    <property type="match status" value="1"/>
</dbReference>
<keyword evidence="3" id="KW-1133">Transmembrane helix</keyword>
<comment type="caution">
    <text evidence="5">The sequence shown here is derived from an EMBL/GenBank/DDBJ whole genome shotgun (WGS) entry which is preliminary data.</text>
</comment>
<evidence type="ECO:0000256" key="2">
    <source>
        <dbReference type="SAM" id="MobiDB-lite"/>
    </source>
</evidence>
<feature type="compositionally biased region" description="Basic and acidic residues" evidence="2">
    <location>
        <begin position="206"/>
        <end position="223"/>
    </location>
</feature>
<keyword evidence="1" id="KW-0245">EGF-like domain</keyword>
<dbReference type="PANTHER" id="PTHR24043">
    <property type="entry name" value="SCAVENGER RECEPTOR CLASS F"/>
    <property type="match status" value="1"/>
</dbReference>
<dbReference type="CDD" id="cd00055">
    <property type="entry name" value="EGF_Lam"/>
    <property type="match status" value="1"/>
</dbReference>
<dbReference type="EMBL" id="JACVVK020000091">
    <property type="protein sequence ID" value="KAK7493645.1"/>
    <property type="molecule type" value="Genomic_DNA"/>
</dbReference>
<feature type="compositionally biased region" description="Polar residues" evidence="2">
    <location>
        <begin position="235"/>
        <end position="244"/>
    </location>
</feature>
<evidence type="ECO:0000313" key="6">
    <source>
        <dbReference type="Proteomes" id="UP001519460"/>
    </source>
</evidence>
<name>A0ABD0L3E6_9CAEN</name>
<proteinExistence type="predicted"/>
<evidence type="ECO:0000256" key="3">
    <source>
        <dbReference type="SAM" id="Phobius"/>
    </source>
</evidence>
<reference evidence="5 6" key="1">
    <citation type="journal article" date="2023" name="Sci. Data">
        <title>Genome assembly of the Korean intertidal mud-creeper Batillaria attramentaria.</title>
        <authorList>
            <person name="Patra A.K."/>
            <person name="Ho P.T."/>
            <person name="Jun S."/>
            <person name="Lee S.J."/>
            <person name="Kim Y."/>
            <person name="Won Y.J."/>
        </authorList>
    </citation>
    <scope>NUCLEOTIDE SEQUENCE [LARGE SCALE GENOMIC DNA]</scope>
    <source>
        <strain evidence="5">Wonlab-2016</strain>
    </source>
</reference>
<keyword evidence="3" id="KW-0472">Membrane</keyword>
<accession>A0ABD0L3E6</accession>
<evidence type="ECO:0000259" key="4">
    <source>
        <dbReference type="Pfam" id="PF00053"/>
    </source>
</evidence>
<evidence type="ECO:0000256" key="1">
    <source>
        <dbReference type="ARBA" id="ARBA00022536"/>
    </source>
</evidence>
<feature type="domain" description="Laminin EGF-like" evidence="4">
    <location>
        <begin position="49"/>
        <end position="90"/>
    </location>
</feature>
<feature type="transmembrane region" description="Helical" evidence="3">
    <location>
        <begin position="135"/>
        <end position="160"/>
    </location>
</feature>
<feature type="region of interest" description="Disordered" evidence="2">
    <location>
        <begin position="164"/>
        <end position="257"/>
    </location>
</feature>
<sequence length="257" mass="28492">MLEALPAFEQRRPKETNVCASVRNDFDLSEECDSGYYGVESCEECGYCRDDDVCNNTNGHCPRGCRDNFDGDRCDKCKSGYYGVESCEECGYCRDDDVCNNTNGHCPRRCREGFAGDRCDMTARESSASQDGGDIAGPVVGGLLGAGALIGLSILLAAIIRRRRSRDTPNSRDPEEKVNGRRAQSSHEDAQVRVDTEGLQTETSDADTHYESLEKYENPDDIKPYSTLQTDHDNPTNMNIQQNKKPVLYHNTAGDKT</sequence>
<organism evidence="5 6">
    <name type="scientific">Batillaria attramentaria</name>
    <dbReference type="NCBI Taxonomy" id="370345"/>
    <lineage>
        <taxon>Eukaryota</taxon>
        <taxon>Metazoa</taxon>
        <taxon>Spiralia</taxon>
        <taxon>Lophotrochozoa</taxon>
        <taxon>Mollusca</taxon>
        <taxon>Gastropoda</taxon>
        <taxon>Caenogastropoda</taxon>
        <taxon>Sorbeoconcha</taxon>
        <taxon>Cerithioidea</taxon>
        <taxon>Batillariidae</taxon>
        <taxon>Batillaria</taxon>
    </lineage>
</organism>
<dbReference type="AlphaFoldDB" id="A0ABD0L3E6"/>
<dbReference type="PANTHER" id="PTHR24043:SF8">
    <property type="entry name" value="EGF-LIKE DOMAIN-CONTAINING PROTEIN"/>
    <property type="match status" value="1"/>
</dbReference>
<gene>
    <name evidence="5" type="ORF">BaRGS_00015157</name>
</gene>
<protein>
    <recommendedName>
        <fullName evidence="4">Laminin EGF-like domain-containing protein</fullName>
    </recommendedName>
</protein>
<keyword evidence="6" id="KW-1185">Reference proteome</keyword>
<keyword evidence="3" id="KW-0812">Transmembrane</keyword>
<dbReference type="InterPro" id="IPR042635">
    <property type="entry name" value="MEGF10/SREC1/2-like"/>
</dbReference>
<dbReference type="Gene3D" id="2.170.300.10">
    <property type="entry name" value="Tie2 ligand-binding domain superfamily"/>
    <property type="match status" value="1"/>
</dbReference>
<evidence type="ECO:0000313" key="5">
    <source>
        <dbReference type="EMBL" id="KAK7493645.1"/>
    </source>
</evidence>
<feature type="compositionally biased region" description="Basic and acidic residues" evidence="2">
    <location>
        <begin position="166"/>
        <end position="196"/>
    </location>
</feature>
<dbReference type="Proteomes" id="UP001519460">
    <property type="component" value="Unassembled WGS sequence"/>
</dbReference>
<dbReference type="InterPro" id="IPR002049">
    <property type="entry name" value="LE_dom"/>
</dbReference>